<dbReference type="EMBL" id="JABBGM010000002">
    <property type="protein sequence ID" value="NML92908.1"/>
    <property type="molecule type" value="Genomic_DNA"/>
</dbReference>
<dbReference type="Pfam" id="PF00884">
    <property type="entry name" value="Sulfatase"/>
    <property type="match status" value="1"/>
</dbReference>
<dbReference type="GO" id="GO:0046872">
    <property type="term" value="F:metal ion binding"/>
    <property type="evidence" value="ECO:0007669"/>
    <property type="project" value="UniProtKB-KW"/>
</dbReference>
<dbReference type="Gene3D" id="3.40.720.10">
    <property type="entry name" value="Alkaline Phosphatase, subunit A"/>
    <property type="match status" value="1"/>
</dbReference>
<protein>
    <submittedName>
        <fullName evidence="7">Sulfatase-like hydrolase/transferase</fullName>
    </submittedName>
</protein>
<evidence type="ECO:0000259" key="6">
    <source>
        <dbReference type="Pfam" id="PF00884"/>
    </source>
</evidence>
<evidence type="ECO:0000256" key="4">
    <source>
        <dbReference type="ARBA" id="ARBA00022837"/>
    </source>
</evidence>
<reference evidence="7 8" key="1">
    <citation type="submission" date="2020-04" db="EMBL/GenBank/DDBJ databases">
        <title>Novosphingobium sp. TW-4 isolated from soil.</title>
        <authorList>
            <person name="Dahal R.H."/>
            <person name="Chaudhary D.K."/>
        </authorList>
    </citation>
    <scope>NUCLEOTIDE SEQUENCE [LARGE SCALE GENOMIC DNA]</scope>
    <source>
        <strain evidence="7 8">TW-4</strain>
    </source>
</reference>
<feature type="domain" description="Sulfatase N-terminal" evidence="6">
    <location>
        <begin position="42"/>
        <end position="360"/>
    </location>
</feature>
<dbReference type="PANTHER" id="PTHR42693">
    <property type="entry name" value="ARYLSULFATASE FAMILY MEMBER"/>
    <property type="match status" value="1"/>
</dbReference>
<comment type="similarity">
    <text evidence="1">Belongs to the sulfatase family.</text>
</comment>
<accession>A0A7Y0BMI1</accession>
<feature type="signal peptide" evidence="5">
    <location>
        <begin position="1"/>
        <end position="34"/>
    </location>
</feature>
<keyword evidence="5" id="KW-0732">Signal</keyword>
<comment type="caution">
    <text evidence="7">The sequence shown here is derived from an EMBL/GenBank/DDBJ whole genome shotgun (WGS) entry which is preliminary data.</text>
</comment>
<dbReference type="AlphaFoldDB" id="A0A7Y0BMI1"/>
<dbReference type="RefSeq" id="WP_169492187.1">
    <property type="nucleotide sequence ID" value="NZ_JABBGM010000002.1"/>
</dbReference>
<dbReference type="Proteomes" id="UP000583556">
    <property type="component" value="Unassembled WGS sequence"/>
</dbReference>
<dbReference type="InterPro" id="IPR006311">
    <property type="entry name" value="TAT_signal"/>
</dbReference>
<feature type="chain" id="PRO_5030922574" evidence="5">
    <location>
        <begin position="35"/>
        <end position="476"/>
    </location>
</feature>
<sequence>MTDIAASRGVTRRAALAGAAAAATSLALSPAASAASPPARRPNVLYIMADDLGYADLSCYGRRDYHTPVLDALAAQGIRFTQAYANSAVCTATRVALITGRYQYRLPIGLEEPLANRQNIGLPPSHPTLPSLLAKAGYRTSLVGKWHLGSLPDFDPLKSGYQHFYGLRGGGVDYYTHATNAGTPDLWDGGTPLDQAGYMTDLLGDRAVAEVRAGAKEGKPWFLSLHFTAPHWPWEAPGDEAESARIAAKKDPQALFDFDGGSLATYAAMVRRMDEQIGRVLAALDATGQADNTIVVFTSDNGGERFADTYPFTGRKTELLEGGLRIPAIVRWPGVARPGATSAQQIITMDWLPTFLAAAGTAPAPGVPSDGIDIRAALTGGTLPERTLFWRYKNHAQQAARRGRYKYLKINDNTFLFDVEADPQERANLKDREPEVYRALVNEWKAWDATMLPLDPASQTHGFLPGDLADHYVAKE</sequence>
<keyword evidence="7" id="KW-0808">Transferase</keyword>
<evidence type="ECO:0000256" key="3">
    <source>
        <dbReference type="ARBA" id="ARBA00022801"/>
    </source>
</evidence>
<keyword evidence="8" id="KW-1185">Reference proteome</keyword>
<dbReference type="InterPro" id="IPR050738">
    <property type="entry name" value="Sulfatase"/>
</dbReference>
<dbReference type="InterPro" id="IPR024607">
    <property type="entry name" value="Sulfatase_CS"/>
</dbReference>
<dbReference type="GO" id="GO:0004065">
    <property type="term" value="F:arylsulfatase activity"/>
    <property type="evidence" value="ECO:0007669"/>
    <property type="project" value="TreeGrafter"/>
</dbReference>
<evidence type="ECO:0000256" key="1">
    <source>
        <dbReference type="ARBA" id="ARBA00008779"/>
    </source>
</evidence>
<dbReference type="PROSITE" id="PS00149">
    <property type="entry name" value="SULFATASE_2"/>
    <property type="match status" value="1"/>
</dbReference>
<evidence type="ECO:0000256" key="2">
    <source>
        <dbReference type="ARBA" id="ARBA00022723"/>
    </source>
</evidence>
<proteinExistence type="inferred from homology"/>
<gene>
    <name evidence="7" type="ORF">HHL27_04395</name>
</gene>
<dbReference type="PANTHER" id="PTHR42693:SF53">
    <property type="entry name" value="ENDO-4-O-SULFATASE"/>
    <property type="match status" value="1"/>
</dbReference>
<evidence type="ECO:0000313" key="7">
    <source>
        <dbReference type="EMBL" id="NML92908.1"/>
    </source>
</evidence>
<dbReference type="InterPro" id="IPR000917">
    <property type="entry name" value="Sulfatase_N"/>
</dbReference>
<dbReference type="InterPro" id="IPR017850">
    <property type="entry name" value="Alkaline_phosphatase_core_sf"/>
</dbReference>
<name>A0A7Y0BMI1_9SPHN</name>
<keyword evidence="3 7" id="KW-0378">Hydrolase</keyword>
<keyword evidence="4" id="KW-0106">Calcium</keyword>
<evidence type="ECO:0000313" key="8">
    <source>
        <dbReference type="Proteomes" id="UP000583556"/>
    </source>
</evidence>
<dbReference type="GO" id="GO:0016740">
    <property type="term" value="F:transferase activity"/>
    <property type="evidence" value="ECO:0007669"/>
    <property type="project" value="UniProtKB-KW"/>
</dbReference>
<keyword evidence="2" id="KW-0479">Metal-binding</keyword>
<dbReference type="Gene3D" id="3.30.1120.10">
    <property type="match status" value="1"/>
</dbReference>
<dbReference type="SUPFAM" id="SSF53649">
    <property type="entry name" value="Alkaline phosphatase-like"/>
    <property type="match status" value="1"/>
</dbReference>
<dbReference type="PROSITE" id="PS51318">
    <property type="entry name" value="TAT"/>
    <property type="match status" value="1"/>
</dbReference>
<evidence type="ECO:0000256" key="5">
    <source>
        <dbReference type="SAM" id="SignalP"/>
    </source>
</evidence>
<organism evidence="7 8">
    <name type="scientific">Novosphingobium olei</name>
    <dbReference type="NCBI Taxonomy" id="2728851"/>
    <lineage>
        <taxon>Bacteria</taxon>
        <taxon>Pseudomonadati</taxon>
        <taxon>Pseudomonadota</taxon>
        <taxon>Alphaproteobacteria</taxon>
        <taxon>Sphingomonadales</taxon>
        <taxon>Sphingomonadaceae</taxon>
        <taxon>Novosphingobium</taxon>
    </lineage>
</organism>